<dbReference type="GeneID" id="54554935"/>
<keyword evidence="2" id="KW-0472">Membrane</keyword>
<feature type="region of interest" description="Disordered" evidence="1">
    <location>
        <begin position="295"/>
        <end position="390"/>
    </location>
</feature>
<sequence length="390" mass="43147">MPISPPTTPPRSRSSTHNITLLTLWDASLSTHWPDITRFAAHLAVLIALQCLAQFGLGVYIAYEFLKVPTVFECWDGGKQVEKTGKVTIVGMGVEGERWKWAHSLQGKDVFTTVYFTILVPLLLFLLACILIARHFSRTGLSIRHAYYIFLVMSVIWTSCIVEDRAKPDLSSLDPQLNICRTPDAETMLAAKKLRERIWEARSWGMTWLSFFTLIYLLLTYNAAYLNDLARKTRTRRARTEDDLGLQALAPSSYAVRTAAAPPGCTASRPPTRTPYTNADMVLNREEFERVSDFGNAAPSARDDGNEITNATQGTERGAVKTPRGVSRDVSGNAAIGLSGRNQRGFREEGVRRGGQRRRNDGSLDGEAGVVYEDPFADPPEVRGSGSGGM</sequence>
<protein>
    <submittedName>
        <fullName evidence="3">Uncharacterized protein</fullName>
    </submittedName>
</protein>
<feature type="transmembrane region" description="Helical" evidence="2">
    <location>
        <begin position="114"/>
        <end position="133"/>
    </location>
</feature>
<name>A0A6A6J913_WESOR</name>
<proteinExistence type="predicted"/>
<evidence type="ECO:0000313" key="4">
    <source>
        <dbReference type="Proteomes" id="UP000800097"/>
    </source>
</evidence>
<evidence type="ECO:0000256" key="1">
    <source>
        <dbReference type="SAM" id="MobiDB-lite"/>
    </source>
</evidence>
<feature type="transmembrane region" description="Helical" evidence="2">
    <location>
        <begin position="39"/>
        <end position="63"/>
    </location>
</feature>
<keyword evidence="4" id="KW-1185">Reference proteome</keyword>
<keyword evidence="2" id="KW-0812">Transmembrane</keyword>
<dbReference type="EMBL" id="ML986520">
    <property type="protein sequence ID" value="KAF2272478.1"/>
    <property type="molecule type" value="Genomic_DNA"/>
</dbReference>
<dbReference type="Proteomes" id="UP000800097">
    <property type="component" value="Unassembled WGS sequence"/>
</dbReference>
<keyword evidence="2" id="KW-1133">Transmembrane helix</keyword>
<gene>
    <name evidence="3" type="ORF">EI97DRAFT_470329</name>
</gene>
<dbReference type="RefSeq" id="XP_033650017.1">
    <property type="nucleotide sequence ID" value="XM_033801760.1"/>
</dbReference>
<evidence type="ECO:0000256" key="2">
    <source>
        <dbReference type="SAM" id="Phobius"/>
    </source>
</evidence>
<accession>A0A6A6J913</accession>
<feature type="transmembrane region" description="Helical" evidence="2">
    <location>
        <begin position="208"/>
        <end position="227"/>
    </location>
</feature>
<feature type="compositionally biased region" description="Basic and acidic residues" evidence="1">
    <location>
        <begin position="345"/>
        <end position="362"/>
    </location>
</feature>
<feature type="transmembrane region" description="Helical" evidence="2">
    <location>
        <begin position="145"/>
        <end position="162"/>
    </location>
</feature>
<organism evidence="3 4">
    <name type="scientific">Westerdykella ornata</name>
    <dbReference type="NCBI Taxonomy" id="318751"/>
    <lineage>
        <taxon>Eukaryota</taxon>
        <taxon>Fungi</taxon>
        <taxon>Dikarya</taxon>
        <taxon>Ascomycota</taxon>
        <taxon>Pezizomycotina</taxon>
        <taxon>Dothideomycetes</taxon>
        <taxon>Pleosporomycetidae</taxon>
        <taxon>Pleosporales</taxon>
        <taxon>Sporormiaceae</taxon>
        <taxon>Westerdykella</taxon>
    </lineage>
</organism>
<reference evidence="3" key="1">
    <citation type="journal article" date="2020" name="Stud. Mycol.">
        <title>101 Dothideomycetes genomes: a test case for predicting lifestyles and emergence of pathogens.</title>
        <authorList>
            <person name="Haridas S."/>
            <person name="Albert R."/>
            <person name="Binder M."/>
            <person name="Bloem J."/>
            <person name="Labutti K."/>
            <person name="Salamov A."/>
            <person name="Andreopoulos B."/>
            <person name="Baker S."/>
            <person name="Barry K."/>
            <person name="Bills G."/>
            <person name="Bluhm B."/>
            <person name="Cannon C."/>
            <person name="Castanera R."/>
            <person name="Culley D."/>
            <person name="Daum C."/>
            <person name="Ezra D."/>
            <person name="Gonzalez J."/>
            <person name="Henrissat B."/>
            <person name="Kuo A."/>
            <person name="Liang C."/>
            <person name="Lipzen A."/>
            <person name="Lutzoni F."/>
            <person name="Magnuson J."/>
            <person name="Mondo S."/>
            <person name="Nolan M."/>
            <person name="Ohm R."/>
            <person name="Pangilinan J."/>
            <person name="Park H.-J."/>
            <person name="Ramirez L."/>
            <person name="Alfaro M."/>
            <person name="Sun H."/>
            <person name="Tritt A."/>
            <person name="Yoshinaga Y."/>
            <person name="Zwiers L.-H."/>
            <person name="Turgeon B."/>
            <person name="Goodwin S."/>
            <person name="Spatafora J."/>
            <person name="Crous P."/>
            <person name="Grigoriev I."/>
        </authorList>
    </citation>
    <scope>NUCLEOTIDE SEQUENCE</scope>
    <source>
        <strain evidence="3">CBS 379.55</strain>
    </source>
</reference>
<dbReference type="AlphaFoldDB" id="A0A6A6J913"/>
<evidence type="ECO:0000313" key="3">
    <source>
        <dbReference type="EMBL" id="KAF2272478.1"/>
    </source>
</evidence>